<organism evidence="1 2">
    <name type="scientific">Candidatus Trichorickettsia mobilis</name>
    <dbReference type="NCBI Taxonomy" id="1346319"/>
    <lineage>
        <taxon>Bacteria</taxon>
        <taxon>Pseudomonadati</taxon>
        <taxon>Pseudomonadota</taxon>
        <taxon>Alphaproteobacteria</taxon>
        <taxon>Rickettsiales</taxon>
        <taxon>Rickettsiaceae</taxon>
        <taxon>Rickettsieae</taxon>
        <taxon>Candidatus Trichorickettsia</taxon>
    </lineage>
</organism>
<sequence length="50" mass="5885">MKILTECIKIAQIHVIRINYARLKLSSYFPISVKLLEHITEEELPILSIY</sequence>
<dbReference type="Proteomes" id="UP001326613">
    <property type="component" value="Chromosome"/>
</dbReference>
<reference evidence="1 2" key="1">
    <citation type="submission" date="2022-10" db="EMBL/GenBank/DDBJ databases">
        <title>Host association and intracellularity evolved multiple times independently in the Rickettsiales.</title>
        <authorList>
            <person name="Castelli M."/>
            <person name="Nardi T."/>
            <person name="Gammuto L."/>
            <person name="Bellinzona G."/>
            <person name="Sabaneyeva E."/>
            <person name="Potekhin A."/>
            <person name="Serra V."/>
            <person name="Petroni G."/>
            <person name="Sassera D."/>
        </authorList>
    </citation>
    <scope>NUCLEOTIDE SEQUENCE [LARGE SCALE GENOMIC DNA]</scope>
    <source>
        <strain evidence="1 2">Kr 154-4</strain>
    </source>
</reference>
<accession>A0ABZ0UST1</accession>
<proteinExistence type="predicted"/>
<evidence type="ECO:0000313" key="1">
    <source>
        <dbReference type="EMBL" id="WPY01085.1"/>
    </source>
</evidence>
<dbReference type="EMBL" id="CP112932">
    <property type="protein sequence ID" value="WPY01085.1"/>
    <property type="molecule type" value="Genomic_DNA"/>
</dbReference>
<name>A0ABZ0UST1_9RICK</name>
<keyword evidence="2" id="KW-1185">Reference proteome</keyword>
<gene>
    <name evidence="1" type="ORF">Trichorick_00983</name>
</gene>
<evidence type="ECO:0000313" key="2">
    <source>
        <dbReference type="Proteomes" id="UP001326613"/>
    </source>
</evidence>
<protein>
    <submittedName>
        <fullName evidence="1">Uncharacterized protein</fullName>
    </submittedName>
</protein>